<name>A0A0A9X499_LYGHE</name>
<accession>A0A0A9X499</accession>
<feature type="region of interest" description="Disordered" evidence="1">
    <location>
        <begin position="58"/>
        <end position="257"/>
    </location>
</feature>
<organism evidence="3">
    <name type="scientific">Lygus hesperus</name>
    <name type="common">Western plant bug</name>
    <dbReference type="NCBI Taxonomy" id="30085"/>
    <lineage>
        <taxon>Eukaryota</taxon>
        <taxon>Metazoa</taxon>
        <taxon>Ecdysozoa</taxon>
        <taxon>Arthropoda</taxon>
        <taxon>Hexapoda</taxon>
        <taxon>Insecta</taxon>
        <taxon>Pterygota</taxon>
        <taxon>Neoptera</taxon>
        <taxon>Paraneoptera</taxon>
        <taxon>Hemiptera</taxon>
        <taxon>Heteroptera</taxon>
        <taxon>Panheteroptera</taxon>
        <taxon>Cimicomorpha</taxon>
        <taxon>Miridae</taxon>
        <taxon>Mirini</taxon>
        <taxon>Lygus</taxon>
    </lineage>
</organism>
<feature type="compositionally biased region" description="Low complexity" evidence="1">
    <location>
        <begin position="130"/>
        <end position="143"/>
    </location>
</feature>
<reference evidence="3" key="2">
    <citation type="submission" date="2014-07" db="EMBL/GenBank/DDBJ databases">
        <authorList>
            <person name="Hull J."/>
        </authorList>
    </citation>
    <scope>NUCLEOTIDE SEQUENCE</scope>
</reference>
<evidence type="ECO:0000313" key="3">
    <source>
        <dbReference type="EMBL" id="JAG14481.1"/>
    </source>
</evidence>
<feature type="transmembrane region" description="Helical" evidence="2">
    <location>
        <begin position="289"/>
        <end position="310"/>
    </location>
</feature>
<feature type="compositionally biased region" description="Basic and acidic residues" evidence="1">
    <location>
        <begin position="171"/>
        <end position="183"/>
    </location>
</feature>
<dbReference type="PROSITE" id="PS51090">
    <property type="entry name" value="CORTACTIN"/>
    <property type="match status" value="1"/>
</dbReference>
<keyword evidence="2" id="KW-1133">Transmembrane helix</keyword>
<dbReference type="AlphaFoldDB" id="A0A0A9X499"/>
<reference evidence="3" key="1">
    <citation type="journal article" date="2014" name="PLoS ONE">
        <title>Transcriptome-Based Identification of ABC Transporters in the Western Tarnished Plant Bug Lygus hesperus.</title>
        <authorList>
            <person name="Hull J.J."/>
            <person name="Chaney K."/>
            <person name="Geib S.M."/>
            <person name="Fabrick J.A."/>
            <person name="Brent C.S."/>
            <person name="Walsh D."/>
            <person name="Lavine L.C."/>
        </authorList>
    </citation>
    <scope>NUCLEOTIDE SEQUENCE</scope>
</reference>
<feature type="compositionally biased region" description="Basic and acidic residues" evidence="1">
    <location>
        <begin position="95"/>
        <end position="105"/>
    </location>
</feature>
<dbReference type="EMBL" id="GBHO01029123">
    <property type="protein sequence ID" value="JAG14481.1"/>
    <property type="molecule type" value="Transcribed_RNA"/>
</dbReference>
<feature type="compositionally biased region" description="Basic residues" evidence="1">
    <location>
        <begin position="144"/>
        <end position="159"/>
    </location>
</feature>
<feature type="compositionally biased region" description="Polar residues" evidence="1">
    <location>
        <begin position="73"/>
        <end position="83"/>
    </location>
</feature>
<keyword evidence="2" id="KW-0472">Membrane</keyword>
<evidence type="ECO:0000256" key="1">
    <source>
        <dbReference type="SAM" id="MobiDB-lite"/>
    </source>
</evidence>
<feature type="compositionally biased region" description="Polar residues" evidence="1">
    <location>
        <begin position="106"/>
        <end position="115"/>
    </location>
</feature>
<protein>
    <submittedName>
        <fullName evidence="3">Uncharacterized protein</fullName>
    </submittedName>
</protein>
<feature type="compositionally biased region" description="Basic and acidic residues" evidence="1">
    <location>
        <begin position="206"/>
        <end position="227"/>
    </location>
</feature>
<feature type="compositionally biased region" description="Acidic residues" evidence="1">
    <location>
        <begin position="188"/>
        <end position="205"/>
    </location>
</feature>
<dbReference type="InterPro" id="IPR003134">
    <property type="entry name" value="Hs1_Cortactin"/>
</dbReference>
<proteinExistence type="predicted"/>
<evidence type="ECO:0000256" key="2">
    <source>
        <dbReference type="SAM" id="Phobius"/>
    </source>
</evidence>
<sequence length="311" mass="35298">MLSVASAAEQMRDTVATVFSHIPRPRLQQLFQEYKQRVEQFDRNDADDDGGFVTMTFTSATGNDTDGGEILGDTNSNNINKDLSTPGRVSGNENSKAHKEREDNSKTSCASMSLSRTDRKLLDSSESDSDVPSSASSSSYNSKSKSRKRRGKSSTKRKWGGMFGFHRQRHNREGYSDDYKDKGSNNSSDDDEEEDFEGYDDDDDRQNDIYDRDVHGQSSLLHRDDGNTIKSKKKRNKSNNKKKNNKKKSSRHSYSNTSLSRRAVNLAALKRQHTKSKSTKLPTVRRVDYIFIIVFIIFIVVLFSFTTVFFT</sequence>
<gene>
    <name evidence="3" type="ORF">CM83_37134</name>
</gene>
<feature type="compositionally biased region" description="Basic residues" evidence="1">
    <location>
        <begin position="230"/>
        <end position="251"/>
    </location>
</feature>
<keyword evidence="2" id="KW-0812">Transmembrane</keyword>